<evidence type="ECO:0000256" key="4">
    <source>
        <dbReference type="ARBA" id="ARBA00023242"/>
    </source>
</evidence>
<evidence type="ECO:0000256" key="5">
    <source>
        <dbReference type="PROSITE-ProRule" id="PRU00070"/>
    </source>
</evidence>
<evidence type="ECO:0000313" key="9">
    <source>
        <dbReference type="Proteomes" id="UP000759131"/>
    </source>
</evidence>
<gene>
    <name evidence="8" type="ORF">OSB1V03_LOCUS4240</name>
</gene>
<keyword evidence="9" id="KW-1185">Reference proteome</keyword>
<evidence type="ECO:0000256" key="2">
    <source>
        <dbReference type="ARBA" id="ARBA00022833"/>
    </source>
</evidence>
<dbReference type="Pfam" id="PF00751">
    <property type="entry name" value="DM"/>
    <property type="match status" value="1"/>
</dbReference>
<dbReference type="EMBL" id="CAJPIZ010001890">
    <property type="protein sequence ID" value="CAG2104220.1"/>
    <property type="molecule type" value="Genomic_DNA"/>
</dbReference>
<dbReference type="OrthoDB" id="6162476at2759"/>
<proteinExistence type="predicted"/>
<name>A0A7R9KIB9_9ACAR</name>
<dbReference type="EMBL" id="OC856465">
    <property type="protein sequence ID" value="CAD7623790.1"/>
    <property type="molecule type" value="Genomic_DNA"/>
</dbReference>
<feature type="region of interest" description="Disordered" evidence="6">
    <location>
        <begin position="157"/>
        <end position="196"/>
    </location>
</feature>
<feature type="compositionally biased region" description="Polar residues" evidence="6">
    <location>
        <begin position="65"/>
        <end position="84"/>
    </location>
</feature>
<dbReference type="GO" id="GO:0043565">
    <property type="term" value="F:sequence-specific DNA binding"/>
    <property type="evidence" value="ECO:0007669"/>
    <property type="project" value="InterPro"/>
</dbReference>
<dbReference type="Gene3D" id="4.10.1040.10">
    <property type="entry name" value="DM DNA-binding domain"/>
    <property type="match status" value="1"/>
</dbReference>
<reference evidence="8" key="1">
    <citation type="submission" date="2020-11" db="EMBL/GenBank/DDBJ databases">
        <authorList>
            <person name="Tran Van P."/>
        </authorList>
    </citation>
    <scope>NUCLEOTIDE SEQUENCE</scope>
</reference>
<feature type="region of interest" description="Disordered" evidence="6">
    <location>
        <begin position="33"/>
        <end position="88"/>
    </location>
</feature>
<dbReference type="GO" id="GO:0046872">
    <property type="term" value="F:metal ion binding"/>
    <property type="evidence" value="ECO:0007669"/>
    <property type="project" value="UniProtKB-KW"/>
</dbReference>
<dbReference type="AlphaFoldDB" id="A0A7R9KIB9"/>
<evidence type="ECO:0000256" key="1">
    <source>
        <dbReference type="ARBA" id="ARBA00022723"/>
    </source>
</evidence>
<dbReference type="PROSITE" id="PS50809">
    <property type="entry name" value="DM_2"/>
    <property type="match status" value="1"/>
</dbReference>
<feature type="domain" description="DM" evidence="7">
    <location>
        <begin position="93"/>
        <end position="137"/>
    </location>
</feature>
<evidence type="ECO:0000256" key="3">
    <source>
        <dbReference type="ARBA" id="ARBA00023125"/>
    </source>
</evidence>
<dbReference type="GO" id="GO:0005634">
    <property type="term" value="C:nucleus"/>
    <property type="evidence" value="ECO:0007669"/>
    <property type="project" value="UniProtKB-SubCell"/>
</dbReference>
<keyword evidence="4 5" id="KW-0539">Nucleus</keyword>
<comment type="subcellular location">
    <subcellularLocation>
        <location evidence="5">Nucleus</location>
    </subcellularLocation>
</comment>
<dbReference type="SMART" id="SM00301">
    <property type="entry name" value="DM"/>
    <property type="match status" value="1"/>
</dbReference>
<accession>A0A7R9KIB9</accession>
<evidence type="ECO:0000259" key="7">
    <source>
        <dbReference type="PROSITE" id="PS50809"/>
    </source>
</evidence>
<organism evidence="8">
    <name type="scientific">Medioppia subpectinata</name>
    <dbReference type="NCBI Taxonomy" id="1979941"/>
    <lineage>
        <taxon>Eukaryota</taxon>
        <taxon>Metazoa</taxon>
        <taxon>Ecdysozoa</taxon>
        <taxon>Arthropoda</taxon>
        <taxon>Chelicerata</taxon>
        <taxon>Arachnida</taxon>
        <taxon>Acari</taxon>
        <taxon>Acariformes</taxon>
        <taxon>Sarcoptiformes</taxon>
        <taxon>Oribatida</taxon>
        <taxon>Brachypylina</taxon>
        <taxon>Oppioidea</taxon>
        <taxon>Oppiidae</taxon>
        <taxon>Medioppia</taxon>
    </lineage>
</organism>
<evidence type="ECO:0000313" key="8">
    <source>
        <dbReference type="EMBL" id="CAD7623790.1"/>
    </source>
</evidence>
<protein>
    <recommendedName>
        <fullName evidence="7">DM domain-containing protein</fullName>
    </recommendedName>
</protein>
<dbReference type="SUPFAM" id="SSF82927">
    <property type="entry name" value="Cysteine-rich DNA binding domain, (DM domain)"/>
    <property type="match status" value="1"/>
</dbReference>
<keyword evidence="2 5" id="KW-0862">Zinc</keyword>
<evidence type="ECO:0000256" key="6">
    <source>
        <dbReference type="SAM" id="MobiDB-lite"/>
    </source>
</evidence>
<dbReference type="InterPro" id="IPR036407">
    <property type="entry name" value="DM_DNA-bd_sf"/>
</dbReference>
<sequence>MIRKTVDKRSDVWYPLMSFPKKKQKSIPLAEQCLRPNNSSNGCDSEAIDLSKSVKHSKPDDRKQTLASNETENTNDSESASAGTTKKKRNPFCQTCQNHVDKDGHKRRCPTKDCPCAKCEISRDKRVLMAKTISVKRKLKEDLNDLENGKLEESQVFDEPVFKKQRSHPNESAGAKKDKECESDDENSNSRQSIKPLDKIQIKDMVDKMWPNLLSVQNIDKILLWILLRGKSLKNYNPKTISNSIVKASENLPESERLSAMASTASPLKPIPMRSAIPSIPVSFANLNGGEGLQCYRYIDPNMFSNFYPKHYPPMGSKSPMIK</sequence>
<keyword evidence="1 5" id="KW-0479">Metal-binding</keyword>
<dbReference type="GO" id="GO:0006355">
    <property type="term" value="P:regulation of DNA-templated transcription"/>
    <property type="evidence" value="ECO:0007669"/>
    <property type="project" value="InterPro"/>
</dbReference>
<keyword evidence="3 5" id="KW-0238">DNA-binding</keyword>
<dbReference type="InterPro" id="IPR001275">
    <property type="entry name" value="DM_DNA-bd"/>
</dbReference>
<dbReference type="Proteomes" id="UP000759131">
    <property type="component" value="Unassembled WGS sequence"/>
</dbReference>
<feature type="DNA-binding region" description="DM" evidence="5">
    <location>
        <begin position="93"/>
        <end position="137"/>
    </location>
</feature>